<accession>A0A0F9BMN8</accession>
<proteinExistence type="predicted"/>
<dbReference type="EMBL" id="LAZR01037090">
    <property type="protein sequence ID" value="KKL23134.1"/>
    <property type="molecule type" value="Genomic_DNA"/>
</dbReference>
<reference evidence="1" key="1">
    <citation type="journal article" date="2015" name="Nature">
        <title>Complex archaea that bridge the gap between prokaryotes and eukaryotes.</title>
        <authorList>
            <person name="Spang A."/>
            <person name="Saw J.H."/>
            <person name="Jorgensen S.L."/>
            <person name="Zaremba-Niedzwiedzka K."/>
            <person name="Martijn J."/>
            <person name="Lind A.E."/>
            <person name="van Eijk R."/>
            <person name="Schleper C."/>
            <person name="Guy L."/>
            <person name="Ettema T.J."/>
        </authorList>
    </citation>
    <scope>NUCLEOTIDE SEQUENCE</scope>
</reference>
<organism evidence="1">
    <name type="scientific">marine sediment metagenome</name>
    <dbReference type="NCBI Taxonomy" id="412755"/>
    <lineage>
        <taxon>unclassified sequences</taxon>
        <taxon>metagenomes</taxon>
        <taxon>ecological metagenomes</taxon>
    </lineage>
</organism>
<comment type="caution">
    <text evidence="1">The sequence shown here is derived from an EMBL/GenBank/DDBJ whole genome shotgun (WGS) entry which is preliminary data.</text>
</comment>
<evidence type="ECO:0000313" key="1">
    <source>
        <dbReference type="EMBL" id="KKL23134.1"/>
    </source>
</evidence>
<name>A0A0F9BMN8_9ZZZZ</name>
<dbReference type="AlphaFoldDB" id="A0A0F9BMN8"/>
<protein>
    <submittedName>
        <fullName evidence="1">Uncharacterized protein</fullName>
    </submittedName>
</protein>
<gene>
    <name evidence="1" type="ORF">LCGC14_2428500</name>
</gene>
<sequence>MKGIKNYLAEKVVEARNNSRKATVIINRIKSKKNWANYEYWRKKQEKWMRIYYWYIRIFNLKDIVKARLIRI</sequence>